<dbReference type="Proteomes" id="UP001185659">
    <property type="component" value="Unassembled WGS sequence"/>
</dbReference>
<comment type="activity regulation">
    <text evidence="12">Na(+) is not transported, but it plays an essential structural role and its presence is essential for fluoride channel function.</text>
</comment>
<feature type="binding site" evidence="12">
    <location>
        <position position="78"/>
    </location>
    <ligand>
        <name>Na(+)</name>
        <dbReference type="ChEBI" id="CHEBI:29101"/>
        <note>structural</note>
    </ligand>
</feature>
<feature type="transmembrane region" description="Helical" evidence="12">
    <location>
        <begin position="41"/>
        <end position="58"/>
    </location>
</feature>
<evidence type="ECO:0000256" key="10">
    <source>
        <dbReference type="ARBA" id="ARBA00035120"/>
    </source>
</evidence>
<comment type="caution">
    <text evidence="13">The sequence shown here is derived from an EMBL/GenBank/DDBJ whole genome shotgun (WGS) entry which is preliminary data.</text>
</comment>
<evidence type="ECO:0000256" key="2">
    <source>
        <dbReference type="ARBA" id="ARBA00022475"/>
    </source>
</evidence>
<dbReference type="NCBIfam" id="NF010791">
    <property type="entry name" value="PRK14195.1"/>
    <property type="match status" value="1"/>
</dbReference>
<comment type="subcellular location">
    <subcellularLocation>
        <location evidence="1 12">Cell membrane</location>
        <topology evidence="1 12">Multi-pass membrane protein</topology>
    </subcellularLocation>
</comment>
<dbReference type="EMBL" id="JAWLIP010000008">
    <property type="protein sequence ID" value="MDV6228057.1"/>
    <property type="molecule type" value="Genomic_DNA"/>
</dbReference>
<name>A0ABU4AP85_9HYPH</name>
<comment type="similarity">
    <text evidence="10 12">Belongs to the fluoride channel Fluc/FEX (TC 1.A.43) family.</text>
</comment>
<dbReference type="PANTHER" id="PTHR28259:SF1">
    <property type="entry name" value="FLUORIDE EXPORT PROTEIN 1-RELATED"/>
    <property type="match status" value="1"/>
</dbReference>
<evidence type="ECO:0000256" key="3">
    <source>
        <dbReference type="ARBA" id="ARBA00022519"/>
    </source>
</evidence>
<reference evidence="13 14" key="1">
    <citation type="submission" date="2023-10" db="EMBL/GenBank/DDBJ databases">
        <authorList>
            <person name="Venkata Ramana C."/>
            <person name="Sasikala C."/>
            <person name="Dhurka M."/>
        </authorList>
    </citation>
    <scope>NUCLEOTIDE SEQUENCE [LARGE SCALE GENOMIC DNA]</scope>
    <source>
        <strain evidence="13 14">KCTC 32151</strain>
    </source>
</reference>
<keyword evidence="9 12" id="KW-0407">Ion channel</keyword>
<evidence type="ECO:0000256" key="9">
    <source>
        <dbReference type="ARBA" id="ARBA00023303"/>
    </source>
</evidence>
<keyword evidence="3" id="KW-0997">Cell inner membrane</keyword>
<evidence type="ECO:0000256" key="7">
    <source>
        <dbReference type="ARBA" id="ARBA00023065"/>
    </source>
</evidence>
<keyword evidence="4 12" id="KW-0812">Transmembrane</keyword>
<keyword evidence="14" id="KW-1185">Reference proteome</keyword>
<evidence type="ECO:0000256" key="8">
    <source>
        <dbReference type="ARBA" id="ARBA00023136"/>
    </source>
</evidence>
<dbReference type="HAMAP" id="MF_00454">
    <property type="entry name" value="FluC"/>
    <property type="match status" value="1"/>
</dbReference>
<evidence type="ECO:0000313" key="14">
    <source>
        <dbReference type="Proteomes" id="UP001185659"/>
    </source>
</evidence>
<sequence length="134" mass="14303">MNYFSLALLVAFGGAVGSVGRWSVGLLANRIWGDAFPWGTMIVNIIGSFVIGVAVEIISRAAVSSAEWRALVVTGVLGGFTTFSSFSLDTIQLIDKGESLAAFYYVFITIIVSFGFAFIGVHAAKLYFNGVQAF</sequence>
<feature type="transmembrane region" description="Helical" evidence="12">
    <location>
        <begin position="70"/>
        <end position="91"/>
    </location>
</feature>
<keyword evidence="12" id="KW-0813">Transport</keyword>
<gene>
    <name evidence="12 13" type="primary">crcB</name>
    <name evidence="12" type="synonym">fluC</name>
    <name evidence="13" type="ORF">R2G56_17315</name>
</gene>
<evidence type="ECO:0000256" key="6">
    <source>
        <dbReference type="ARBA" id="ARBA00023053"/>
    </source>
</evidence>
<evidence type="ECO:0000256" key="1">
    <source>
        <dbReference type="ARBA" id="ARBA00004651"/>
    </source>
</evidence>
<keyword evidence="12" id="KW-0479">Metal-binding</keyword>
<protein>
    <recommendedName>
        <fullName evidence="12">Fluoride-specific ion channel FluC</fullName>
    </recommendedName>
</protein>
<accession>A0ABU4AP85</accession>
<dbReference type="PANTHER" id="PTHR28259">
    <property type="entry name" value="FLUORIDE EXPORT PROTEIN 1-RELATED"/>
    <property type="match status" value="1"/>
</dbReference>
<dbReference type="InterPro" id="IPR003691">
    <property type="entry name" value="FluC"/>
</dbReference>
<evidence type="ECO:0000256" key="12">
    <source>
        <dbReference type="HAMAP-Rule" id="MF_00454"/>
    </source>
</evidence>
<feature type="transmembrane region" description="Helical" evidence="12">
    <location>
        <begin position="103"/>
        <end position="128"/>
    </location>
</feature>
<comment type="catalytic activity">
    <reaction evidence="11">
        <text>fluoride(in) = fluoride(out)</text>
        <dbReference type="Rhea" id="RHEA:76159"/>
        <dbReference type="ChEBI" id="CHEBI:17051"/>
    </reaction>
    <physiologicalReaction direction="left-to-right" evidence="11">
        <dbReference type="Rhea" id="RHEA:76160"/>
    </physiologicalReaction>
</comment>
<proteinExistence type="inferred from homology"/>
<comment type="function">
    <text evidence="12">Fluoride-specific ion channel. Important for reducing fluoride concentration in the cell, thus reducing its toxicity.</text>
</comment>
<dbReference type="Pfam" id="PF02537">
    <property type="entry name" value="CRCB"/>
    <property type="match status" value="1"/>
</dbReference>
<evidence type="ECO:0000256" key="11">
    <source>
        <dbReference type="ARBA" id="ARBA00035585"/>
    </source>
</evidence>
<organism evidence="13 14">
    <name type="scientific">Nitratireductor aquimarinus</name>
    <dbReference type="NCBI Taxonomy" id="889300"/>
    <lineage>
        <taxon>Bacteria</taxon>
        <taxon>Pseudomonadati</taxon>
        <taxon>Pseudomonadota</taxon>
        <taxon>Alphaproteobacteria</taxon>
        <taxon>Hyphomicrobiales</taxon>
        <taxon>Phyllobacteriaceae</taxon>
        <taxon>Nitratireductor</taxon>
    </lineage>
</organism>
<feature type="binding site" evidence="12">
    <location>
        <position position="81"/>
    </location>
    <ligand>
        <name>Na(+)</name>
        <dbReference type="ChEBI" id="CHEBI:29101"/>
        <note>structural</note>
    </ligand>
</feature>
<keyword evidence="7 12" id="KW-0406">Ion transport</keyword>
<dbReference type="RefSeq" id="WP_297562043.1">
    <property type="nucleotide sequence ID" value="NZ_JAWLIP010000008.1"/>
</dbReference>
<keyword evidence="8 12" id="KW-0472">Membrane</keyword>
<keyword evidence="5 12" id="KW-1133">Transmembrane helix</keyword>
<keyword evidence="2 12" id="KW-1003">Cell membrane</keyword>
<evidence type="ECO:0000256" key="5">
    <source>
        <dbReference type="ARBA" id="ARBA00022989"/>
    </source>
</evidence>
<dbReference type="NCBIfam" id="TIGR00494">
    <property type="entry name" value="crcB"/>
    <property type="match status" value="1"/>
</dbReference>
<evidence type="ECO:0000256" key="4">
    <source>
        <dbReference type="ARBA" id="ARBA00022692"/>
    </source>
</evidence>
<keyword evidence="6 12" id="KW-0915">Sodium</keyword>
<evidence type="ECO:0000313" key="13">
    <source>
        <dbReference type="EMBL" id="MDV6228057.1"/>
    </source>
</evidence>